<evidence type="ECO:0000313" key="1">
    <source>
        <dbReference type="Proteomes" id="UP000492821"/>
    </source>
</evidence>
<protein>
    <submittedName>
        <fullName evidence="2">Nuclear receptor domain-containing protein</fullName>
    </submittedName>
</protein>
<dbReference type="WBParaSite" id="Pan_g24080.t1">
    <property type="protein sequence ID" value="Pan_g24080.t1"/>
    <property type="gene ID" value="Pan_g24080"/>
</dbReference>
<reference evidence="2" key="2">
    <citation type="submission" date="2020-10" db="UniProtKB">
        <authorList>
            <consortium name="WormBaseParasite"/>
        </authorList>
    </citation>
    <scope>IDENTIFICATION</scope>
</reference>
<proteinExistence type="predicted"/>
<sequence>MVLKFHGADYCDRHVIYRCFHCNAGARIKDDIMYMLKPHGTACRGERRYNFTQEQRMRRMRYNENTDEKRRRLLQYCSVERMLDKKVR</sequence>
<reference evidence="1" key="1">
    <citation type="journal article" date="2013" name="Genetics">
        <title>The draft genome and transcriptome of Panagrellus redivivus are shaped by the harsh demands of a free-living lifestyle.</title>
        <authorList>
            <person name="Srinivasan J."/>
            <person name="Dillman A.R."/>
            <person name="Macchietto M.G."/>
            <person name="Heikkinen L."/>
            <person name="Lakso M."/>
            <person name="Fracchia K.M."/>
            <person name="Antoshechkin I."/>
            <person name="Mortazavi A."/>
            <person name="Wong G."/>
            <person name="Sternberg P.W."/>
        </authorList>
    </citation>
    <scope>NUCLEOTIDE SEQUENCE [LARGE SCALE GENOMIC DNA]</scope>
    <source>
        <strain evidence="1">MT8872</strain>
    </source>
</reference>
<evidence type="ECO:0000313" key="2">
    <source>
        <dbReference type="WBParaSite" id="Pan_g24080.t1"/>
    </source>
</evidence>
<dbReference type="Proteomes" id="UP000492821">
    <property type="component" value="Unassembled WGS sequence"/>
</dbReference>
<dbReference type="AlphaFoldDB" id="A0A7E4VTR3"/>
<name>A0A7E4VTR3_PANRE</name>
<keyword evidence="1" id="KW-1185">Reference proteome</keyword>
<organism evidence="1 2">
    <name type="scientific">Panagrellus redivivus</name>
    <name type="common">Microworm</name>
    <dbReference type="NCBI Taxonomy" id="6233"/>
    <lineage>
        <taxon>Eukaryota</taxon>
        <taxon>Metazoa</taxon>
        <taxon>Ecdysozoa</taxon>
        <taxon>Nematoda</taxon>
        <taxon>Chromadorea</taxon>
        <taxon>Rhabditida</taxon>
        <taxon>Tylenchina</taxon>
        <taxon>Panagrolaimomorpha</taxon>
        <taxon>Panagrolaimoidea</taxon>
        <taxon>Panagrolaimidae</taxon>
        <taxon>Panagrellus</taxon>
    </lineage>
</organism>
<accession>A0A7E4VTR3</accession>